<dbReference type="SMART" id="SM00086">
    <property type="entry name" value="PAC"/>
    <property type="match status" value="4"/>
</dbReference>
<evidence type="ECO:0000259" key="7">
    <source>
        <dbReference type="PROSITE" id="PS50112"/>
    </source>
</evidence>
<dbReference type="InterPro" id="IPR043128">
    <property type="entry name" value="Rev_trsase/Diguanyl_cyclase"/>
</dbReference>
<organism evidence="11 12">
    <name type="scientific">Stella humosa</name>
    <dbReference type="NCBI Taxonomy" id="94"/>
    <lineage>
        <taxon>Bacteria</taxon>
        <taxon>Pseudomonadati</taxon>
        <taxon>Pseudomonadota</taxon>
        <taxon>Alphaproteobacteria</taxon>
        <taxon>Rhodospirillales</taxon>
        <taxon>Stellaceae</taxon>
        <taxon>Stella</taxon>
    </lineage>
</organism>
<dbReference type="NCBIfam" id="TIGR00254">
    <property type="entry name" value="GGDEF"/>
    <property type="match status" value="1"/>
</dbReference>
<dbReference type="InterPro" id="IPR029787">
    <property type="entry name" value="Nucleotide_cyclase"/>
</dbReference>
<feature type="domain" description="PAS" evidence="7">
    <location>
        <begin position="679"/>
        <end position="752"/>
    </location>
</feature>
<feature type="domain" description="EAL" evidence="9">
    <location>
        <begin position="985"/>
        <end position="1240"/>
    </location>
</feature>
<dbReference type="FunFam" id="3.30.70.270:FF:000001">
    <property type="entry name" value="Diguanylate cyclase domain protein"/>
    <property type="match status" value="1"/>
</dbReference>
<evidence type="ECO:0000256" key="6">
    <source>
        <dbReference type="SAM" id="Phobius"/>
    </source>
</evidence>
<dbReference type="PANTHER" id="PTHR44757:SF4">
    <property type="entry name" value="DIGUANYLATE CYCLASE DGCE-RELATED"/>
    <property type="match status" value="1"/>
</dbReference>
<dbReference type="CDD" id="cd00130">
    <property type="entry name" value="PAS"/>
    <property type="match status" value="4"/>
</dbReference>
<gene>
    <name evidence="11" type="ORF">EDC65_0282</name>
</gene>
<dbReference type="InterPro" id="IPR013655">
    <property type="entry name" value="PAS_fold_3"/>
</dbReference>
<dbReference type="GO" id="GO:0003824">
    <property type="term" value="F:catalytic activity"/>
    <property type="evidence" value="ECO:0007669"/>
    <property type="project" value="UniProtKB-ARBA"/>
</dbReference>
<evidence type="ECO:0000313" key="11">
    <source>
        <dbReference type="EMBL" id="ROQ01106.1"/>
    </source>
</evidence>
<dbReference type="CDD" id="cd01948">
    <property type="entry name" value="EAL"/>
    <property type="match status" value="1"/>
</dbReference>
<dbReference type="InterPro" id="IPR013656">
    <property type="entry name" value="PAS_4"/>
</dbReference>
<feature type="transmembrane region" description="Helical" evidence="6">
    <location>
        <begin position="125"/>
        <end position="148"/>
    </location>
</feature>
<dbReference type="Pfam" id="PF00990">
    <property type="entry name" value="GGDEF"/>
    <property type="match status" value="1"/>
</dbReference>
<feature type="transmembrane region" description="Helical" evidence="6">
    <location>
        <begin position="21"/>
        <end position="39"/>
    </location>
</feature>
<comment type="subcellular location">
    <subcellularLocation>
        <location evidence="1">Cell membrane</location>
        <topology evidence="1">Multi-pass membrane protein</topology>
    </subcellularLocation>
</comment>
<dbReference type="OrthoDB" id="9793210at2"/>
<evidence type="ECO:0000256" key="3">
    <source>
        <dbReference type="ARBA" id="ARBA00022692"/>
    </source>
</evidence>
<dbReference type="RefSeq" id="WP_123687905.1">
    <property type="nucleotide sequence ID" value="NZ_AP019700.1"/>
</dbReference>
<proteinExistence type="predicted"/>
<dbReference type="AlphaFoldDB" id="A0A3N1MJ54"/>
<name>A0A3N1MJ54_9PROT</name>
<dbReference type="InterPro" id="IPR013767">
    <property type="entry name" value="PAS_fold"/>
</dbReference>
<dbReference type="InterPro" id="IPR052155">
    <property type="entry name" value="Biofilm_reg_signaling"/>
</dbReference>
<evidence type="ECO:0000256" key="2">
    <source>
        <dbReference type="ARBA" id="ARBA00022475"/>
    </source>
</evidence>
<evidence type="ECO:0000259" key="9">
    <source>
        <dbReference type="PROSITE" id="PS50883"/>
    </source>
</evidence>
<dbReference type="InterPro" id="IPR007895">
    <property type="entry name" value="MASE1"/>
</dbReference>
<comment type="caution">
    <text evidence="11">The sequence shown here is derived from an EMBL/GenBank/DDBJ whole genome shotgun (WGS) entry which is preliminary data.</text>
</comment>
<dbReference type="PROSITE" id="PS50887">
    <property type="entry name" value="GGDEF"/>
    <property type="match status" value="1"/>
</dbReference>
<sequence>MTQAAPSVNAPPTERLLSVRLVALALGCGLLALACILLARLPGNLAPPWLANAAAVAAMLRWPDERRLAALPAVLAGIFAAYIATGAGAAPALALAVANTLEVALTLALVWRVGGRDPSRPRRVVAAIVIAGFITPTVTALPGALALSELSGDPFTRSAAIWWVGSVMGAAIILPTALTVSQSAIARWCRRRTAIEFAAHLAVTLAITVLALDHLTYPFIVVALPLILAAMRLNAFQTAILASSTVATVIVRMYLSASGIEATALPVQEHVAATLTTLPPFMVALLRDRLVASEARFRRVVDEAAIGTALIDLDGRWLRVNQAVAAMLGYRQQELVGRFFAEVAHPDDAGRELDFAPAILGGVGTNHRTERRFVTRSGRIFWATLSVSAVRDEQTGEPRWFIAQIEDIDERKRAEASLIESESRWQFALESAGQGVWDQDVPAGTTYYSPTWKAILGHLPEDLGDDNLVFQGLLHPHDRPRVMELVRQCIEGETDLLEAEFRMLHRDGHWVWIHDRGRVIARDDEGRALRMIGTHTDITQRKQAEDAFQALADRTQLAVQAAGVGIWEMDVATGLMTWDQRMHELYRTAPGNFGATRAAWAARLHPDDASRVQREFDQALAGTEAFDSEFRIIRSDAAVRFMRILGRVLRDRADQPLRIIGTHWDVTEQHRLTDALFEEKERLRITLYSIGDAVICTDADMRITFMNPIAEQLTGWAMSEADRQPLDEIFQIVDEQTGETVASPVEECLRHMRPYYLQDGAVLISRGGDRMNVQDSAAPVRTASGEIIGAVLVFQDITRAHALQKQLTHSALHDGLTGLPNRAAFELALQETRREMAGSDRQSTLCFLDLDRFKIVNDSAGHAAGDALLRLIGRTIRAMVRPGDVTARLGGDEFGILLRECAVDEAETIAERVIEAVKTLRFPWEGRIYDVGASIGLTEISDRSHSYEELLKEADVACYAAKAGGRNRVSVYAAGEGDADRYHRDIRVASGIRAAIEANRFRLYAQEIRDLRQGDPGTRHFEILLRLVDEHGELMGPAAFIPAAERYDLMGSIDRWVICAVLRTHRQALQDAPDITLAINLSANSLSDPLLWPFVLEEMRAAGIAPERLHFEITETAIINNFAIASRFVTAVRAAGARVVLDDFGSGLSSFSYLKQFEVDYLKIDGAFVRNLQTNVVDRRIVESINDVGHALGITTVAECVEDEATLEAIRLIGVDMAQGYFLGEPAPIESLFAEPPTAPGHPQAAG</sequence>
<keyword evidence="3 6" id="KW-0812">Transmembrane</keyword>
<feature type="domain" description="PAC" evidence="8">
    <location>
        <begin position="367"/>
        <end position="420"/>
    </location>
</feature>
<dbReference type="Gene3D" id="3.30.70.270">
    <property type="match status" value="1"/>
</dbReference>
<dbReference type="GO" id="GO:0005886">
    <property type="term" value="C:plasma membrane"/>
    <property type="evidence" value="ECO:0007669"/>
    <property type="project" value="UniProtKB-SubCell"/>
</dbReference>
<dbReference type="NCBIfam" id="TIGR00229">
    <property type="entry name" value="sensory_box"/>
    <property type="match status" value="3"/>
</dbReference>
<protein>
    <submittedName>
        <fullName evidence="11">PAS domain S-box-containing protein/diguanylate cyclase (GGDEF)-like protein</fullName>
    </submittedName>
</protein>
<reference evidence="11 12" key="1">
    <citation type="submission" date="2018-11" db="EMBL/GenBank/DDBJ databases">
        <title>Genomic Encyclopedia of Type Strains, Phase IV (KMG-IV): sequencing the most valuable type-strain genomes for metagenomic binning, comparative biology and taxonomic classification.</title>
        <authorList>
            <person name="Goeker M."/>
        </authorList>
    </citation>
    <scope>NUCLEOTIDE SEQUENCE [LARGE SCALE GENOMIC DNA]</scope>
    <source>
        <strain evidence="11 12">DSM 5900</strain>
    </source>
</reference>
<evidence type="ECO:0000259" key="10">
    <source>
        <dbReference type="PROSITE" id="PS50887"/>
    </source>
</evidence>
<dbReference type="EMBL" id="RJKX01000011">
    <property type="protein sequence ID" value="ROQ01106.1"/>
    <property type="molecule type" value="Genomic_DNA"/>
</dbReference>
<evidence type="ECO:0000313" key="12">
    <source>
        <dbReference type="Proteomes" id="UP000278222"/>
    </source>
</evidence>
<keyword evidence="4 6" id="KW-1133">Transmembrane helix</keyword>
<dbReference type="InterPro" id="IPR001610">
    <property type="entry name" value="PAC"/>
</dbReference>
<feature type="transmembrane region" description="Helical" evidence="6">
    <location>
        <begin position="93"/>
        <end position="113"/>
    </location>
</feature>
<dbReference type="PANTHER" id="PTHR44757">
    <property type="entry name" value="DIGUANYLATE CYCLASE DGCP"/>
    <property type="match status" value="1"/>
</dbReference>
<dbReference type="InterPro" id="IPR000160">
    <property type="entry name" value="GGDEF_dom"/>
</dbReference>
<accession>A0A3N1MJ54</accession>
<feature type="domain" description="GGDEF" evidence="10">
    <location>
        <begin position="841"/>
        <end position="974"/>
    </location>
</feature>
<feature type="transmembrane region" description="Helical" evidence="6">
    <location>
        <begin position="160"/>
        <end position="181"/>
    </location>
</feature>
<evidence type="ECO:0000256" key="4">
    <source>
        <dbReference type="ARBA" id="ARBA00022989"/>
    </source>
</evidence>
<feature type="domain" description="PAS" evidence="7">
    <location>
        <begin position="421"/>
        <end position="493"/>
    </location>
</feature>
<dbReference type="PROSITE" id="PS50883">
    <property type="entry name" value="EAL"/>
    <property type="match status" value="1"/>
</dbReference>
<dbReference type="InterPro" id="IPR035965">
    <property type="entry name" value="PAS-like_dom_sf"/>
</dbReference>
<dbReference type="Pfam" id="PF00563">
    <property type="entry name" value="EAL"/>
    <property type="match status" value="1"/>
</dbReference>
<dbReference type="Pfam" id="PF08447">
    <property type="entry name" value="PAS_3"/>
    <property type="match status" value="2"/>
</dbReference>
<dbReference type="InterPro" id="IPR035919">
    <property type="entry name" value="EAL_sf"/>
</dbReference>
<dbReference type="SUPFAM" id="SSF55785">
    <property type="entry name" value="PYP-like sensor domain (PAS domain)"/>
    <property type="match status" value="4"/>
</dbReference>
<dbReference type="Proteomes" id="UP000278222">
    <property type="component" value="Unassembled WGS sequence"/>
</dbReference>
<dbReference type="Gene3D" id="2.10.70.100">
    <property type="match status" value="1"/>
</dbReference>
<dbReference type="CDD" id="cd01949">
    <property type="entry name" value="GGDEF"/>
    <property type="match status" value="1"/>
</dbReference>
<dbReference type="Pfam" id="PF00989">
    <property type="entry name" value="PAS"/>
    <property type="match status" value="1"/>
</dbReference>
<dbReference type="GO" id="GO:0006355">
    <property type="term" value="P:regulation of DNA-templated transcription"/>
    <property type="evidence" value="ECO:0007669"/>
    <property type="project" value="InterPro"/>
</dbReference>
<dbReference type="Pfam" id="PF05231">
    <property type="entry name" value="MASE1"/>
    <property type="match status" value="1"/>
</dbReference>
<feature type="domain" description="PAC" evidence="8">
    <location>
        <begin position="757"/>
        <end position="809"/>
    </location>
</feature>
<dbReference type="SMART" id="SM00267">
    <property type="entry name" value="GGDEF"/>
    <property type="match status" value="1"/>
</dbReference>
<feature type="domain" description="PAS" evidence="7">
    <location>
        <begin position="293"/>
        <end position="348"/>
    </location>
</feature>
<feature type="domain" description="PAC" evidence="8">
    <location>
        <begin position="626"/>
        <end position="678"/>
    </location>
</feature>
<dbReference type="SMART" id="SM00091">
    <property type="entry name" value="PAS"/>
    <property type="match status" value="4"/>
</dbReference>
<keyword evidence="2" id="KW-1003">Cell membrane</keyword>
<keyword evidence="5 6" id="KW-0472">Membrane</keyword>
<dbReference type="SUPFAM" id="SSF141868">
    <property type="entry name" value="EAL domain-like"/>
    <property type="match status" value="1"/>
</dbReference>
<dbReference type="InterPro" id="IPR000014">
    <property type="entry name" value="PAS"/>
</dbReference>
<dbReference type="Gene3D" id="3.20.20.450">
    <property type="entry name" value="EAL domain"/>
    <property type="match status" value="1"/>
</dbReference>
<dbReference type="SUPFAM" id="SSF55073">
    <property type="entry name" value="Nucleotide cyclase"/>
    <property type="match status" value="1"/>
</dbReference>
<evidence type="ECO:0000259" key="8">
    <source>
        <dbReference type="PROSITE" id="PS50113"/>
    </source>
</evidence>
<dbReference type="SMART" id="SM00052">
    <property type="entry name" value="EAL"/>
    <property type="match status" value="1"/>
</dbReference>
<dbReference type="PROSITE" id="PS50113">
    <property type="entry name" value="PAC"/>
    <property type="match status" value="4"/>
</dbReference>
<feature type="domain" description="PAC" evidence="8">
    <location>
        <begin position="497"/>
        <end position="550"/>
    </location>
</feature>
<dbReference type="Pfam" id="PF08448">
    <property type="entry name" value="PAS_4"/>
    <property type="match status" value="1"/>
</dbReference>
<evidence type="ECO:0000256" key="1">
    <source>
        <dbReference type="ARBA" id="ARBA00004651"/>
    </source>
</evidence>
<evidence type="ECO:0000256" key="5">
    <source>
        <dbReference type="ARBA" id="ARBA00023136"/>
    </source>
</evidence>
<dbReference type="PROSITE" id="PS50112">
    <property type="entry name" value="PAS"/>
    <property type="match status" value="3"/>
</dbReference>
<dbReference type="InterPro" id="IPR001633">
    <property type="entry name" value="EAL_dom"/>
</dbReference>
<keyword evidence="12" id="KW-1185">Reference proteome</keyword>
<dbReference type="Gene3D" id="3.30.450.20">
    <property type="entry name" value="PAS domain"/>
    <property type="match status" value="4"/>
</dbReference>
<dbReference type="InterPro" id="IPR000700">
    <property type="entry name" value="PAS-assoc_C"/>
</dbReference>